<dbReference type="CDD" id="cd23823">
    <property type="entry name" value="RWD_GCN2"/>
    <property type="match status" value="1"/>
</dbReference>
<comment type="caution">
    <text evidence="4">The sequence shown here is derived from an EMBL/GenBank/DDBJ whole genome shotgun (WGS) entry which is preliminary data.</text>
</comment>
<dbReference type="OrthoDB" id="277175at2759"/>
<dbReference type="AlphaFoldDB" id="A0A409WHV6"/>
<protein>
    <recommendedName>
        <fullName evidence="3">RWD domain-containing protein</fullName>
    </recommendedName>
</protein>
<dbReference type="PROSITE" id="PS50908">
    <property type="entry name" value="RWD"/>
    <property type="match status" value="1"/>
</dbReference>
<dbReference type="SMART" id="SM00591">
    <property type="entry name" value="RWD"/>
    <property type="match status" value="1"/>
</dbReference>
<dbReference type="PANTHER" id="PTHR12292">
    <property type="entry name" value="RWD DOMAIN-CONTAINING PROTEIN"/>
    <property type="match status" value="1"/>
</dbReference>
<feature type="domain" description="RWD" evidence="3">
    <location>
        <begin position="7"/>
        <end position="131"/>
    </location>
</feature>
<dbReference type="EMBL" id="NHYD01003427">
    <property type="protein sequence ID" value="PPQ78087.1"/>
    <property type="molecule type" value="Genomic_DNA"/>
</dbReference>
<evidence type="ECO:0000256" key="2">
    <source>
        <dbReference type="SAM" id="MobiDB-lite"/>
    </source>
</evidence>
<accession>A0A409WHV6</accession>
<dbReference type="Pfam" id="PF05773">
    <property type="entry name" value="RWD"/>
    <property type="match status" value="1"/>
</dbReference>
<organism evidence="4 5">
    <name type="scientific">Psilocybe cyanescens</name>
    <dbReference type="NCBI Taxonomy" id="93625"/>
    <lineage>
        <taxon>Eukaryota</taxon>
        <taxon>Fungi</taxon>
        <taxon>Dikarya</taxon>
        <taxon>Basidiomycota</taxon>
        <taxon>Agaricomycotina</taxon>
        <taxon>Agaricomycetes</taxon>
        <taxon>Agaricomycetidae</taxon>
        <taxon>Agaricales</taxon>
        <taxon>Agaricineae</taxon>
        <taxon>Strophariaceae</taxon>
        <taxon>Psilocybe</taxon>
    </lineage>
</organism>
<feature type="coiled-coil region" evidence="1">
    <location>
        <begin position="134"/>
        <end position="201"/>
    </location>
</feature>
<dbReference type="Pfam" id="PF16543">
    <property type="entry name" value="DFRP_C"/>
    <property type="match status" value="1"/>
</dbReference>
<dbReference type="Proteomes" id="UP000283269">
    <property type="component" value="Unassembled WGS sequence"/>
</dbReference>
<dbReference type="Gene3D" id="3.10.110.10">
    <property type="entry name" value="Ubiquitin Conjugating Enzyme"/>
    <property type="match status" value="1"/>
</dbReference>
<feature type="region of interest" description="Disordered" evidence="2">
    <location>
        <begin position="237"/>
        <end position="259"/>
    </location>
</feature>
<dbReference type="InterPro" id="IPR016135">
    <property type="entry name" value="UBQ-conjugating_enzyme/RWD"/>
</dbReference>
<name>A0A409WHV6_PSICY</name>
<keyword evidence="1" id="KW-0175">Coiled coil</keyword>
<dbReference type="InterPro" id="IPR006575">
    <property type="entry name" value="RWD_dom"/>
</dbReference>
<dbReference type="STRING" id="93625.A0A409WHV6"/>
<evidence type="ECO:0000256" key="1">
    <source>
        <dbReference type="SAM" id="Coils"/>
    </source>
</evidence>
<gene>
    <name evidence="4" type="ORF">CVT25_015621</name>
</gene>
<evidence type="ECO:0000313" key="4">
    <source>
        <dbReference type="EMBL" id="PPQ78087.1"/>
    </source>
</evidence>
<dbReference type="SUPFAM" id="SSF54495">
    <property type="entry name" value="UBC-like"/>
    <property type="match status" value="1"/>
</dbReference>
<dbReference type="FunCoup" id="A0A409WHV6">
    <property type="interactions" value="213"/>
</dbReference>
<dbReference type="InterPro" id="IPR032378">
    <property type="entry name" value="ZC3H15/TMA46_C"/>
</dbReference>
<dbReference type="InParanoid" id="A0A409WHV6"/>
<evidence type="ECO:0000313" key="5">
    <source>
        <dbReference type="Proteomes" id="UP000283269"/>
    </source>
</evidence>
<keyword evidence="5" id="KW-1185">Reference proteome</keyword>
<proteinExistence type="predicted"/>
<dbReference type="InterPro" id="IPR040213">
    <property type="entry name" value="GIR2-like"/>
</dbReference>
<evidence type="ECO:0000259" key="3">
    <source>
        <dbReference type="PROSITE" id="PS50908"/>
    </source>
</evidence>
<reference evidence="4 5" key="1">
    <citation type="journal article" date="2018" name="Evol. Lett.">
        <title>Horizontal gene cluster transfer increased hallucinogenic mushroom diversity.</title>
        <authorList>
            <person name="Reynolds H.T."/>
            <person name="Vijayakumar V."/>
            <person name="Gluck-Thaler E."/>
            <person name="Korotkin H.B."/>
            <person name="Matheny P.B."/>
            <person name="Slot J.C."/>
        </authorList>
    </citation>
    <scope>NUCLEOTIDE SEQUENCE [LARGE SCALE GENOMIC DNA]</scope>
    <source>
        <strain evidence="4 5">2631</strain>
    </source>
</reference>
<sequence>MSDALLEEFEVLESIYPTELQRLSQHDIEIEAEADDIPDGAENGKFYVLKLNQIKSINLSLHAVQVTLCVHYTDTYPDELPDLSLKHDDPKIDESDVNKLLADLRKVGEENLGMAMTFTLVSQLREQLSEIVRFKIEEQNRRESEKERLLLEEEEKRTRGTPVTIESFKAWKAAFDKETALKKAQEEEERLKNLTPKEREEWKRSTTRLSGRQLFERNKIVEDETLVEEGAVSVDVSQYERTKDDDEEQDEALTFSDSD</sequence>